<dbReference type="EMBL" id="CP012752">
    <property type="protein sequence ID" value="ALG06590.1"/>
    <property type="molecule type" value="Genomic_DNA"/>
</dbReference>
<accession>A0A0N9HWR3</accession>
<sequence>MAVIEAMTDLQDEPSSGSAHGRVHEHIAEEGMKGSFTPNADGLVLARQLRQLRENTGLTVGEQLGGSARKAHRIDYGQLPWPDELGMYKVPGATQAVPRDTWGWQPRPTHASRTARAQSQLPDWTLETHGGRAWKQVGHAATLSNLVKKSALPGRPSGADQQDEQNDEGRHQED</sequence>
<protein>
    <submittedName>
        <fullName evidence="2">Uncharacterized protein</fullName>
    </submittedName>
</protein>
<evidence type="ECO:0000313" key="2">
    <source>
        <dbReference type="EMBL" id="ALG06590.1"/>
    </source>
</evidence>
<organism evidence="2 3">
    <name type="scientific">Kibdelosporangium phytohabitans</name>
    <dbReference type="NCBI Taxonomy" id="860235"/>
    <lineage>
        <taxon>Bacteria</taxon>
        <taxon>Bacillati</taxon>
        <taxon>Actinomycetota</taxon>
        <taxon>Actinomycetes</taxon>
        <taxon>Pseudonocardiales</taxon>
        <taxon>Pseudonocardiaceae</taxon>
        <taxon>Kibdelosporangium</taxon>
    </lineage>
</organism>
<evidence type="ECO:0000256" key="1">
    <source>
        <dbReference type="SAM" id="MobiDB-lite"/>
    </source>
</evidence>
<evidence type="ECO:0000313" key="3">
    <source>
        <dbReference type="Proteomes" id="UP000063699"/>
    </source>
</evidence>
<reference evidence="2 3" key="1">
    <citation type="submission" date="2015-07" db="EMBL/GenBank/DDBJ databases">
        <title>Genome sequencing of Kibdelosporangium phytohabitans.</title>
        <authorList>
            <person name="Qin S."/>
            <person name="Xing K."/>
        </authorList>
    </citation>
    <scope>NUCLEOTIDE SEQUENCE [LARGE SCALE GENOMIC DNA]</scope>
    <source>
        <strain evidence="2 3">KLBMP1111</strain>
    </source>
</reference>
<keyword evidence="3" id="KW-1185">Reference proteome</keyword>
<dbReference type="RefSeq" id="WP_054288563.1">
    <property type="nucleotide sequence ID" value="NZ_CP012752.1"/>
</dbReference>
<dbReference type="Proteomes" id="UP000063699">
    <property type="component" value="Chromosome"/>
</dbReference>
<feature type="region of interest" description="Disordered" evidence="1">
    <location>
        <begin position="145"/>
        <end position="174"/>
    </location>
</feature>
<gene>
    <name evidence="2" type="ORF">AOZ06_06320</name>
</gene>
<feature type="region of interest" description="Disordered" evidence="1">
    <location>
        <begin position="98"/>
        <end position="119"/>
    </location>
</feature>
<name>A0A0N9HWR3_9PSEU</name>
<dbReference type="KEGG" id="kphy:AOZ06_06320"/>
<dbReference type="AlphaFoldDB" id="A0A0N9HWR3"/>
<proteinExistence type="predicted"/>